<evidence type="ECO:0000256" key="2">
    <source>
        <dbReference type="ARBA" id="ARBA00022801"/>
    </source>
</evidence>
<evidence type="ECO:0000256" key="3">
    <source>
        <dbReference type="ARBA" id="ARBA00022898"/>
    </source>
</evidence>
<comment type="pathway">
    <text evidence="4 6">Amino-acid degradation; L-kynurenine degradation; L-alanine and anthranilate from L-kynurenine: step 1/1.</text>
</comment>
<gene>
    <name evidence="4" type="primary">kynU</name>
    <name evidence="7" type="ORF">SAMN05660748_0117</name>
</gene>
<dbReference type="AlphaFoldDB" id="A0A285UWS2"/>
<feature type="binding site" evidence="4">
    <location>
        <position position="103"/>
    </location>
    <ligand>
        <name>pyridoxal 5'-phosphate</name>
        <dbReference type="ChEBI" id="CHEBI:597326"/>
    </ligand>
</feature>
<evidence type="ECO:0000256" key="6">
    <source>
        <dbReference type="PIRNR" id="PIRNR038800"/>
    </source>
</evidence>
<keyword evidence="2 4" id="KW-0378">Hydrolase</keyword>
<evidence type="ECO:0000313" key="8">
    <source>
        <dbReference type="Proteomes" id="UP000219435"/>
    </source>
</evidence>
<dbReference type="NCBIfam" id="TIGR01814">
    <property type="entry name" value="kynureninase"/>
    <property type="match status" value="1"/>
</dbReference>
<evidence type="ECO:0000313" key="7">
    <source>
        <dbReference type="EMBL" id="SOC46233.1"/>
    </source>
</evidence>
<comment type="similarity">
    <text evidence="4 6">Belongs to the kynureninase family.</text>
</comment>
<dbReference type="GO" id="GO:0043420">
    <property type="term" value="P:anthranilate metabolic process"/>
    <property type="evidence" value="ECO:0007669"/>
    <property type="project" value="TreeGrafter"/>
</dbReference>
<feature type="binding site" evidence="4">
    <location>
        <position position="288"/>
    </location>
    <ligand>
        <name>pyridoxal 5'-phosphate</name>
        <dbReference type="ChEBI" id="CHEBI:597326"/>
    </ligand>
</feature>
<comment type="catalytic activity">
    <reaction evidence="4 6">
        <text>L-kynurenine + H2O = anthranilate + L-alanine + H(+)</text>
        <dbReference type="Rhea" id="RHEA:16813"/>
        <dbReference type="ChEBI" id="CHEBI:15377"/>
        <dbReference type="ChEBI" id="CHEBI:15378"/>
        <dbReference type="ChEBI" id="CHEBI:16567"/>
        <dbReference type="ChEBI" id="CHEBI:57959"/>
        <dbReference type="ChEBI" id="CHEBI:57972"/>
        <dbReference type="EC" id="3.7.1.3"/>
    </reaction>
</comment>
<dbReference type="GO" id="GO:0005737">
    <property type="term" value="C:cytoplasm"/>
    <property type="evidence" value="ECO:0007669"/>
    <property type="project" value="UniProtKB-UniRule"/>
</dbReference>
<evidence type="ECO:0000256" key="4">
    <source>
        <dbReference type="HAMAP-Rule" id="MF_01970"/>
    </source>
</evidence>
<dbReference type="PANTHER" id="PTHR14084">
    <property type="entry name" value="KYNURENINASE"/>
    <property type="match status" value="1"/>
</dbReference>
<feature type="binding site" evidence="4">
    <location>
        <position position="262"/>
    </location>
    <ligand>
        <name>pyridoxal 5'-phosphate</name>
        <dbReference type="ChEBI" id="CHEBI:597326"/>
    </ligand>
</feature>
<dbReference type="Proteomes" id="UP000219435">
    <property type="component" value="Unassembled WGS sequence"/>
</dbReference>
<feature type="binding site" evidence="4">
    <location>
        <position position="210"/>
    </location>
    <ligand>
        <name>pyridoxal 5'-phosphate</name>
        <dbReference type="ChEBI" id="CHEBI:597326"/>
    </ligand>
</feature>
<protein>
    <recommendedName>
        <fullName evidence="4 5">Kynureninase</fullName>
        <ecNumber evidence="4 5">3.7.1.3</ecNumber>
    </recommendedName>
    <alternativeName>
        <fullName evidence="4">L-kynurenine hydrolase</fullName>
    </alternativeName>
</protein>
<comment type="subunit">
    <text evidence="4 6">Homodimer.</text>
</comment>
<dbReference type="GO" id="GO:0019805">
    <property type="term" value="P:quinolinate biosynthetic process"/>
    <property type="evidence" value="ECO:0007669"/>
    <property type="project" value="UniProtKB-UniRule"/>
</dbReference>
<reference evidence="8" key="1">
    <citation type="submission" date="2017-08" db="EMBL/GenBank/DDBJ databases">
        <authorList>
            <person name="Varghese N."/>
            <person name="Submissions S."/>
        </authorList>
    </citation>
    <scope>NUCLEOTIDE SEQUENCE [LARGE SCALE GENOMIC DNA]</scope>
    <source>
        <strain evidence="8">DSM 4725</strain>
    </source>
</reference>
<keyword evidence="3 4" id="KW-0663">Pyridoxal phosphate</keyword>
<sequence length="421" mass="44523">MDLSRAAAEALDAADPLAGFRARFAGADETGPDRLLYLDGNSLGRMPLATPAAVTRVVEQEWARGLVGSWSQWIGAATRLGDELGAGVLGAGPGQVLVGDSTTVNLYKLLAAGAAARPDRDVLVCTADDFPTDRYVVAGVAEARGMTVREIDADIDEGLDLAVLAAALDERVAVVVLSLVAYRSGALADVAEVTRLVHEAGALLLWDLSHAVGAVPVDLDATGADLAVGCTYKYLNGGPGAPAFLYVRRDLQEELRSPIQGWFGQRDQFEMGPAYEPAEGIERFGVGTPPVIGMAAVEVGAGLVAEAEIGALAAKGRTMTDLLVALGDEWLVPAGVALASPREAARRGSHVTFAHPQAWQLTQALVDRGVVPDFRTPDRVRLGPAPLYTRFVDVWDAMDRFRAILADRSYEAFPAERARVT</sequence>
<keyword evidence="8" id="KW-1185">Reference proteome</keyword>
<dbReference type="InterPro" id="IPR015421">
    <property type="entry name" value="PyrdxlP-dep_Trfase_major"/>
</dbReference>
<dbReference type="Pfam" id="PF22580">
    <property type="entry name" value="KYNU_C"/>
    <property type="match status" value="1"/>
</dbReference>
<dbReference type="GO" id="GO:0030429">
    <property type="term" value="F:kynureninase activity"/>
    <property type="evidence" value="ECO:0007669"/>
    <property type="project" value="UniProtKB-UniRule"/>
</dbReference>
<comment type="function">
    <text evidence="4 6">Catalyzes the cleavage of L-kynurenine (L-Kyn) and L-3-hydroxykynurenine (L-3OHKyn) into anthranilic acid (AA) and 3-hydroxyanthranilic acid (3-OHAA), respectively.</text>
</comment>
<dbReference type="GO" id="GO:0019441">
    <property type="term" value="P:L-tryptophan catabolic process to kynurenine"/>
    <property type="evidence" value="ECO:0007669"/>
    <property type="project" value="TreeGrafter"/>
</dbReference>
<dbReference type="InterPro" id="IPR015424">
    <property type="entry name" value="PyrdxlP-dep_Trfase"/>
</dbReference>
<dbReference type="InterPro" id="IPR010111">
    <property type="entry name" value="Kynureninase"/>
</dbReference>
<name>A0A285UWS2_9ACTN</name>
<comment type="cofactor">
    <cofactor evidence="4 6">
        <name>pyridoxal 5'-phosphate</name>
        <dbReference type="ChEBI" id="CHEBI:597326"/>
    </cofactor>
</comment>
<dbReference type="RefSeq" id="WP_097193112.1">
    <property type="nucleotide sequence ID" value="NZ_OBQI01000001.1"/>
</dbReference>
<keyword evidence="1 4" id="KW-0662">Pyridine nucleotide biosynthesis</keyword>
<dbReference type="GO" id="GO:0097053">
    <property type="term" value="P:L-kynurenine catabolic process"/>
    <property type="evidence" value="ECO:0007669"/>
    <property type="project" value="UniProtKB-UniRule"/>
</dbReference>
<dbReference type="HAMAP" id="MF_01970">
    <property type="entry name" value="Kynureninase"/>
    <property type="match status" value="1"/>
</dbReference>
<accession>A0A285UWS2</accession>
<dbReference type="PIRSF" id="PIRSF038800">
    <property type="entry name" value="KYNU"/>
    <property type="match status" value="1"/>
</dbReference>
<dbReference type="Gene3D" id="3.90.1150.10">
    <property type="entry name" value="Aspartate Aminotransferase, domain 1"/>
    <property type="match status" value="1"/>
</dbReference>
<dbReference type="UniPathway" id="UPA00334">
    <property type="reaction ID" value="UER00455"/>
</dbReference>
<dbReference type="SUPFAM" id="SSF53383">
    <property type="entry name" value="PLP-dependent transferases"/>
    <property type="match status" value="1"/>
</dbReference>
<evidence type="ECO:0000256" key="5">
    <source>
        <dbReference type="NCBIfam" id="TIGR01814"/>
    </source>
</evidence>
<comment type="catalytic activity">
    <reaction evidence="6">
        <text>3-hydroxy-L-kynurenine + H2O = 3-hydroxyanthranilate + L-alanine + H(+)</text>
        <dbReference type="Rhea" id="RHEA:25143"/>
        <dbReference type="ChEBI" id="CHEBI:15377"/>
        <dbReference type="ChEBI" id="CHEBI:15378"/>
        <dbReference type="ChEBI" id="CHEBI:36559"/>
        <dbReference type="ChEBI" id="CHEBI:57972"/>
        <dbReference type="ChEBI" id="CHEBI:58125"/>
        <dbReference type="EC" id="3.7.1.3"/>
    </reaction>
</comment>
<feature type="binding site" evidence="4">
    <location>
        <position position="102"/>
    </location>
    <ligand>
        <name>pyridoxal 5'-phosphate</name>
        <dbReference type="ChEBI" id="CHEBI:597326"/>
    </ligand>
</feature>
<comment type="pathway">
    <text evidence="4 6">Cofactor biosynthesis; NAD(+) biosynthesis; quinolinate from L-kynurenine: step 2/3.</text>
</comment>
<comment type="caution">
    <text evidence="4">Lacks conserved residue(s) required for the propagation of feature annotation.</text>
</comment>
<dbReference type="Gene3D" id="3.40.640.10">
    <property type="entry name" value="Type I PLP-dependent aspartate aminotransferase-like (Major domain)"/>
    <property type="match status" value="1"/>
</dbReference>
<feature type="modified residue" description="N6-(pyridoxal phosphate)lysine" evidence="4">
    <location>
        <position position="233"/>
    </location>
</feature>
<evidence type="ECO:0000256" key="1">
    <source>
        <dbReference type="ARBA" id="ARBA00022642"/>
    </source>
</evidence>
<feature type="binding site" evidence="4">
    <location>
        <position position="207"/>
    </location>
    <ligand>
        <name>pyridoxal 5'-phosphate</name>
        <dbReference type="ChEBI" id="CHEBI:597326"/>
    </ligand>
</feature>
<feature type="binding site" evidence="4">
    <location>
        <position position="232"/>
    </location>
    <ligand>
        <name>pyridoxal 5'-phosphate</name>
        <dbReference type="ChEBI" id="CHEBI:597326"/>
    </ligand>
</feature>
<dbReference type="EMBL" id="OBQI01000001">
    <property type="protein sequence ID" value="SOC46233.1"/>
    <property type="molecule type" value="Genomic_DNA"/>
</dbReference>
<feature type="binding site" evidence="4">
    <location>
        <begin position="130"/>
        <end position="133"/>
    </location>
    <ligand>
        <name>pyridoxal 5'-phosphate</name>
        <dbReference type="ChEBI" id="CHEBI:597326"/>
    </ligand>
</feature>
<proteinExistence type="inferred from homology"/>
<dbReference type="UniPathway" id="UPA00253">
    <property type="reaction ID" value="UER00329"/>
</dbReference>
<organism evidence="7 8">
    <name type="scientific">Blastococcus aggregatus</name>
    <dbReference type="NCBI Taxonomy" id="38502"/>
    <lineage>
        <taxon>Bacteria</taxon>
        <taxon>Bacillati</taxon>
        <taxon>Actinomycetota</taxon>
        <taxon>Actinomycetes</taxon>
        <taxon>Geodermatophilales</taxon>
        <taxon>Geodermatophilaceae</taxon>
        <taxon>Blastococcus</taxon>
    </lineage>
</organism>
<dbReference type="PANTHER" id="PTHR14084:SF0">
    <property type="entry name" value="KYNURENINASE"/>
    <property type="match status" value="1"/>
</dbReference>
<dbReference type="GO" id="GO:0009435">
    <property type="term" value="P:NAD+ biosynthetic process"/>
    <property type="evidence" value="ECO:0007669"/>
    <property type="project" value="UniProtKB-UniRule"/>
</dbReference>
<dbReference type="OrthoDB" id="9812626at2"/>
<dbReference type="GO" id="GO:0030170">
    <property type="term" value="F:pyridoxal phosphate binding"/>
    <property type="evidence" value="ECO:0007669"/>
    <property type="project" value="UniProtKB-UniRule"/>
</dbReference>
<dbReference type="EC" id="3.7.1.3" evidence="4 5"/>
<dbReference type="InterPro" id="IPR015422">
    <property type="entry name" value="PyrdxlP-dep_Trfase_small"/>
</dbReference>